<dbReference type="CDD" id="cd03017">
    <property type="entry name" value="PRX_BCP"/>
    <property type="match status" value="1"/>
</dbReference>
<dbReference type="EMBL" id="VBSN01000010">
    <property type="protein sequence ID" value="KAA6441634.1"/>
    <property type="molecule type" value="Genomic_DNA"/>
</dbReference>
<dbReference type="InterPro" id="IPR050924">
    <property type="entry name" value="Peroxiredoxin_BCP/PrxQ"/>
</dbReference>
<evidence type="ECO:0000256" key="4">
    <source>
        <dbReference type="ARBA" id="ARBA00022559"/>
    </source>
</evidence>
<dbReference type="NCBIfam" id="NF006960">
    <property type="entry name" value="PRK09437.1"/>
    <property type="match status" value="1"/>
</dbReference>
<reference evidence="15 16" key="1">
    <citation type="submission" date="2019-05" db="EMBL/GenBank/DDBJ databases">
        <authorList>
            <person name="Qu J.-H."/>
        </authorList>
    </citation>
    <scope>NUCLEOTIDE SEQUENCE [LARGE SCALE GENOMIC DNA]</scope>
    <source>
        <strain evidence="15 16">NS28</strain>
    </source>
</reference>
<dbReference type="GO" id="GO:0045454">
    <property type="term" value="P:cell redox homeostasis"/>
    <property type="evidence" value="ECO:0007669"/>
    <property type="project" value="TreeGrafter"/>
</dbReference>
<protein>
    <recommendedName>
        <fullName evidence="3">thioredoxin-dependent peroxiredoxin</fullName>
        <ecNumber evidence="3">1.11.1.24</ecNumber>
    </recommendedName>
    <alternativeName>
        <fullName evidence="9">Thioredoxin peroxidase</fullName>
    </alternativeName>
    <alternativeName>
        <fullName evidence="11">Thioredoxin-dependent peroxiredoxin Bcp</fullName>
    </alternativeName>
</protein>
<dbReference type="GO" id="GO:0008379">
    <property type="term" value="F:thioredoxin peroxidase activity"/>
    <property type="evidence" value="ECO:0007669"/>
    <property type="project" value="TreeGrafter"/>
</dbReference>
<evidence type="ECO:0000256" key="11">
    <source>
        <dbReference type="ARBA" id="ARBA00042639"/>
    </source>
</evidence>
<dbReference type="InterPro" id="IPR036249">
    <property type="entry name" value="Thioredoxin-like_sf"/>
</dbReference>
<evidence type="ECO:0000256" key="9">
    <source>
        <dbReference type="ARBA" id="ARBA00032824"/>
    </source>
</evidence>
<keyword evidence="4 15" id="KW-0575">Peroxidase</keyword>
<name>A0A5M8R3S7_9BACT</name>
<dbReference type="Pfam" id="PF00578">
    <property type="entry name" value="AhpC-TSA"/>
    <property type="match status" value="1"/>
</dbReference>
<keyword evidence="6 15" id="KW-0560">Oxidoreductase</keyword>
<dbReference type="InterPro" id="IPR024706">
    <property type="entry name" value="Peroxiredoxin_AhpC-typ"/>
</dbReference>
<evidence type="ECO:0000256" key="5">
    <source>
        <dbReference type="ARBA" id="ARBA00022862"/>
    </source>
</evidence>
<comment type="function">
    <text evidence="1">Thiol-specific peroxidase that catalyzes the reduction of hydrogen peroxide and organic hydroperoxides to water and alcohols, respectively. Plays a role in cell protection against oxidative stress by detoxifying peroxides and as sensor of hydrogen peroxide-mediated signaling events.</text>
</comment>
<feature type="domain" description="Thioredoxin" evidence="14">
    <location>
        <begin position="3"/>
        <end position="151"/>
    </location>
</feature>
<keyword evidence="5" id="KW-0049">Antioxidant</keyword>
<dbReference type="PANTHER" id="PTHR42801">
    <property type="entry name" value="THIOREDOXIN-DEPENDENT PEROXIDE REDUCTASE"/>
    <property type="match status" value="1"/>
</dbReference>
<accession>A0A5M8R3S7</accession>
<sequence>MELQVGDPAPAFSARDQDGKEVKLSDFKGEKVILYFYPKDDTPGCTAQACNLRDNYDKLLSQGYKVLGVSVDNEKSHVKFINKFSLPFPLLADTDHAIVESYGVWVEKSMYGRTYMGTARTTFVIDENGMIEEIIQKVDTKNHTDQILGNT</sequence>
<dbReference type="GO" id="GO:0034599">
    <property type="term" value="P:cellular response to oxidative stress"/>
    <property type="evidence" value="ECO:0007669"/>
    <property type="project" value="TreeGrafter"/>
</dbReference>
<comment type="subunit">
    <text evidence="2">Monomer.</text>
</comment>
<evidence type="ECO:0000256" key="3">
    <source>
        <dbReference type="ARBA" id="ARBA00013017"/>
    </source>
</evidence>
<evidence type="ECO:0000256" key="1">
    <source>
        <dbReference type="ARBA" id="ARBA00003330"/>
    </source>
</evidence>
<dbReference type="FunFam" id="3.40.30.10:FF:000007">
    <property type="entry name" value="Thioredoxin-dependent thiol peroxidase"/>
    <property type="match status" value="1"/>
</dbReference>
<evidence type="ECO:0000256" key="8">
    <source>
        <dbReference type="ARBA" id="ARBA00023284"/>
    </source>
</evidence>
<evidence type="ECO:0000256" key="12">
    <source>
        <dbReference type="ARBA" id="ARBA00049091"/>
    </source>
</evidence>
<dbReference type="InterPro" id="IPR013766">
    <property type="entry name" value="Thioredoxin_domain"/>
</dbReference>
<evidence type="ECO:0000256" key="6">
    <source>
        <dbReference type="ARBA" id="ARBA00023002"/>
    </source>
</evidence>
<dbReference type="RefSeq" id="WP_139010294.1">
    <property type="nucleotide sequence ID" value="NZ_VBSN01000010.1"/>
</dbReference>
<evidence type="ECO:0000256" key="7">
    <source>
        <dbReference type="ARBA" id="ARBA00023157"/>
    </source>
</evidence>
<organism evidence="15 16">
    <name type="scientific">Dyadobacter flavalbus</name>
    <dbReference type="NCBI Taxonomy" id="2579942"/>
    <lineage>
        <taxon>Bacteria</taxon>
        <taxon>Pseudomonadati</taxon>
        <taxon>Bacteroidota</taxon>
        <taxon>Cytophagia</taxon>
        <taxon>Cytophagales</taxon>
        <taxon>Spirosomataceae</taxon>
        <taxon>Dyadobacter</taxon>
    </lineage>
</organism>
<keyword evidence="16" id="KW-1185">Reference proteome</keyword>
<proteinExistence type="inferred from homology"/>
<comment type="catalytic activity">
    <reaction evidence="12">
        <text>a hydroperoxide + [thioredoxin]-dithiol = an alcohol + [thioredoxin]-disulfide + H2O</text>
        <dbReference type="Rhea" id="RHEA:62620"/>
        <dbReference type="Rhea" id="RHEA-COMP:10698"/>
        <dbReference type="Rhea" id="RHEA-COMP:10700"/>
        <dbReference type="ChEBI" id="CHEBI:15377"/>
        <dbReference type="ChEBI" id="CHEBI:29950"/>
        <dbReference type="ChEBI" id="CHEBI:30879"/>
        <dbReference type="ChEBI" id="CHEBI:35924"/>
        <dbReference type="ChEBI" id="CHEBI:50058"/>
        <dbReference type="EC" id="1.11.1.24"/>
    </reaction>
</comment>
<evidence type="ECO:0000256" key="13">
    <source>
        <dbReference type="PIRSR" id="PIRSR000239-1"/>
    </source>
</evidence>
<dbReference type="PROSITE" id="PS51352">
    <property type="entry name" value="THIOREDOXIN_2"/>
    <property type="match status" value="1"/>
</dbReference>
<feature type="active site" description="Cysteine sulfenic acid (-SOH) intermediate; for peroxidase activity" evidence="13">
    <location>
        <position position="45"/>
    </location>
</feature>
<gene>
    <name evidence="15" type="ORF">FEM33_01200</name>
</gene>
<evidence type="ECO:0000313" key="15">
    <source>
        <dbReference type="EMBL" id="KAA6441634.1"/>
    </source>
</evidence>
<evidence type="ECO:0000256" key="2">
    <source>
        <dbReference type="ARBA" id="ARBA00011245"/>
    </source>
</evidence>
<dbReference type="SUPFAM" id="SSF52833">
    <property type="entry name" value="Thioredoxin-like"/>
    <property type="match status" value="1"/>
</dbReference>
<dbReference type="Proteomes" id="UP000323994">
    <property type="component" value="Unassembled WGS sequence"/>
</dbReference>
<keyword evidence="8" id="KW-0676">Redox-active center</keyword>
<keyword evidence="7" id="KW-1015">Disulfide bond</keyword>
<dbReference type="AlphaFoldDB" id="A0A5M8R3S7"/>
<dbReference type="Gene3D" id="3.40.30.10">
    <property type="entry name" value="Glutaredoxin"/>
    <property type="match status" value="1"/>
</dbReference>
<comment type="caution">
    <text evidence="15">The sequence shown here is derived from an EMBL/GenBank/DDBJ whole genome shotgun (WGS) entry which is preliminary data.</text>
</comment>
<evidence type="ECO:0000259" key="14">
    <source>
        <dbReference type="PROSITE" id="PS51352"/>
    </source>
</evidence>
<dbReference type="InterPro" id="IPR000866">
    <property type="entry name" value="AhpC/TSA"/>
</dbReference>
<dbReference type="GO" id="GO:0005737">
    <property type="term" value="C:cytoplasm"/>
    <property type="evidence" value="ECO:0007669"/>
    <property type="project" value="TreeGrafter"/>
</dbReference>
<dbReference type="OrthoDB" id="9812811at2"/>
<dbReference type="PANTHER" id="PTHR42801:SF4">
    <property type="entry name" value="AHPC_TSA FAMILY PROTEIN"/>
    <property type="match status" value="1"/>
</dbReference>
<dbReference type="EC" id="1.11.1.24" evidence="3"/>
<comment type="similarity">
    <text evidence="10">Belongs to the peroxiredoxin family. BCP/PrxQ subfamily.</text>
</comment>
<evidence type="ECO:0000256" key="10">
    <source>
        <dbReference type="ARBA" id="ARBA00038489"/>
    </source>
</evidence>
<evidence type="ECO:0000313" key="16">
    <source>
        <dbReference type="Proteomes" id="UP000323994"/>
    </source>
</evidence>
<dbReference type="PIRSF" id="PIRSF000239">
    <property type="entry name" value="AHPC"/>
    <property type="match status" value="1"/>
</dbReference>